<evidence type="ECO:0000313" key="4">
    <source>
        <dbReference type="Proteomes" id="UP001160148"/>
    </source>
</evidence>
<gene>
    <name evidence="3" type="ORF">MEUPH1_LOCUS14911</name>
</gene>
<accession>A0AAV0WVF2</accession>
<evidence type="ECO:0000259" key="2">
    <source>
        <dbReference type="PROSITE" id="PS50802"/>
    </source>
</evidence>
<proteinExistence type="predicted"/>
<dbReference type="Proteomes" id="UP001160148">
    <property type="component" value="Unassembled WGS sequence"/>
</dbReference>
<organism evidence="3 4">
    <name type="scientific">Macrosiphum euphorbiae</name>
    <name type="common">potato aphid</name>
    <dbReference type="NCBI Taxonomy" id="13131"/>
    <lineage>
        <taxon>Eukaryota</taxon>
        <taxon>Metazoa</taxon>
        <taxon>Ecdysozoa</taxon>
        <taxon>Arthropoda</taxon>
        <taxon>Hexapoda</taxon>
        <taxon>Insecta</taxon>
        <taxon>Pterygota</taxon>
        <taxon>Neoptera</taxon>
        <taxon>Paraneoptera</taxon>
        <taxon>Hemiptera</taxon>
        <taxon>Sternorrhyncha</taxon>
        <taxon>Aphidomorpha</taxon>
        <taxon>Aphidoidea</taxon>
        <taxon>Aphididae</taxon>
        <taxon>Macrosiphini</taxon>
        <taxon>Macrosiphum</taxon>
    </lineage>
</organism>
<keyword evidence="1" id="KW-0812">Transmembrane</keyword>
<evidence type="ECO:0000256" key="1">
    <source>
        <dbReference type="SAM" id="Phobius"/>
    </source>
</evidence>
<evidence type="ECO:0000313" key="3">
    <source>
        <dbReference type="EMBL" id="CAI6359507.1"/>
    </source>
</evidence>
<feature type="transmembrane region" description="Helical" evidence="1">
    <location>
        <begin position="20"/>
        <end position="39"/>
    </location>
</feature>
<keyword evidence="4" id="KW-1185">Reference proteome</keyword>
<dbReference type="EMBL" id="CARXXK010000002">
    <property type="protein sequence ID" value="CAI6359507.1"/>
    <property type="molecule type" value="Genomic_DNA"/>
</dbReference>
<dbReference type="AlphaFoldDB" id="A0AAV0WVF2"/>
<comment type="caution">
    <text evidence="3">The sequence shown here is derived from an EMBL/GenBank/DDBJ whole genome shotgun (WGS) entry which is preliminary data.</text>
</comment>
<feature type="domain" description="OTU" evidence="2">
    <location>
        <begin position="1"/>
        <end position="80"/>
    </location>
</feature>
<sequence length="88" mass="10071">MEDYLISNPIGKNAIWATEVELFAAALLMNTTIMVYTFSNKPYWQVFHKSGKIPEVFNIHEKCIYLINSNSNHFDVVTSVVTSVEDLK</sequence>
<protein>
    <recommendedName>
        <fullName evidence="2">OTU domain-containing protein</fullName>
    </recommendedName>
</protein>
<keyword evidence="1" id="KW-0472">Membrane</keyword>
<name>A0AAV0WVF2_9HEMI</name>
<keyword evidence="1" id="KW-1133">Transmembrane helix</keyword>
<dbReference type="PROSITE" id="PS50802">
    <property type="entry name" value="OTU"/>
    <property type="match status" value="1"/>
</dbReference>
<dbReference type="InterPro" id="IPR003323">
    <property type="entry name" value="OTU_dom"/>
</dbReference>
<dbReference type="Gene3D" id="3.90.70.80">
    <property type="match status" value="1"/>
</dbReference>
<reference evidence="3 4" key="1">
    <citation type="submission" date="2023-01" db="EMBL/GenBank/DDBJ databases">
        <authorList>
            <person name="Whitehead M."/>
        </authorList>
    </citation>
    <scope>NUCLEOTIDE SEQUENCE [LARGE SCALE GENOMIC DNA]</scope>
</reference>